<evidence type="ECO:0000313" key="3">
    <source>
        <dbReference type="Proteomes" id="UP001066276"/>
    </source>
</evidence>
<sequence>MLLGAAVLLPGGGVQLQLPVPGLDREGGQQPPQPGAGELRTALELPAHPRGPDLPVLHLRGAGELQPDPVQLLADQCCPLLRRVCAFGPQLPAGNHHSLPAKRTL</sequence>
<name>A0AAV7UAF9_PLEWA</name>
<reference evidence="2" key="1">
    <citation type="journal article" date="2022" name="bioRxiv">
        <title>Sequencing and chromosome-scale assembly of the giantPleurodeles waltlgenome.</title>
        <authorList>
            <person name="Brown T."/>
            <person name="Elewa A."/>
            <person name="Iarovenko S."/>
            <person name="Subramanian E."/>
            <person name="Araus A.J."/>
            <person name="Petzold A."/>
            <person name="Susuki M."/>
            <person name="Suzuki K.-i.T."/>
            <person name="Hayashi T."/>
            <person name="Toyoda A."/>
            <person name="Oliveira C."/>
            <person name="Osipova E."/>
            <person name="Leigh N.D."/>
            <person name="Simon A."/>
            <person name="Yun M.H."/>
        </authorList>
    </citation>
    <scope>NUCLEOTIDE SEQUENCE</scope>
    <source>
        <strain evidence="2">20211129_DDA</strain>
        <tissue evidence="2">Liver</tissue>
    </source>
</reference>
<dbReference type="AlphaFoldDB" id="A0AAV7UAF9"/>
<accession>A0AAV7UAF9</accession>
<evidence type="ECO:0000256" key="1">
    <source>
        <dbReference type="SAM" id="MobiDB-lite"/>
    </source>
</evidence>
<dbReference type="Proteomes" id="UP001066276">
    <property type="component" value="Chromosome 3_1"/>
</dbReference>
<organism evidence="2 3">
    <name type="scientific">Pleurodeles waltl</name>
    <name type="common">Iberian ribbed newt</name>
    <dbReference type="NCBI Taxonomy" id="8319"/>
    <lineage>
        <taxon>Eukaryota</taxon>
        <taxon>Metazoa</taxon>
        <taxon>Chordata</taxon>
        <taxon>Craniata</taxon>
        <taxon>Vertebrata</taxon>
        <taxon>Euteleostomi</taxon>
        <taxon>Amphibia</taxon>
        <taxon>Batrachia</taxon>
        <taxon>Caudata</taxon>
        <taxon>Salamandroidea</taxon>
        <taxon>Salamandridae</taxon>
        <taxon>Pleurodelinae</taxon>
        <taxon>Pleurodeles</taxon>
    </lineage>
</organism>
<keyword evidence="3" id="KW-1185">Reference proteome</keyword>
<evidence type="ECO:0000313" key="2">
    <source>
        <dbReference type="EMBL" id="KAJ1185913.1"/>
    </source>
</evidence>
<feature type="region of interest" description="Disordered" evidence="1">
    <location>
        <begin position="19"/>
        <end position="60"/>
    </location>
</feature>
<protein>
    <submittedName>
        <fullName evidence="2">Uncharacterized protein</fullName>
    </submittedName>
</protein>
<proteinExistence type="predicted"/>
<gene>
    <name evidence="2" type="ORF">NDU88_002699</name>
</gene>
<comment type="caution">
    <text evidence="2">The sequence shown here is derived from an EMBL/GenBank/DDBJ whole genome shotgun (WGS) entry which is preliminary data.</text>
</comment>
<dbReference type="EMBL" id="JANPWB010000005">
    <property type="protein sequence ID" value="KAJ1185913.1"/>
    <property type="molecule type" value="Genomic_DNA"/>
</dbReference>